<keyword evidence="3" id="KW-1185">Reference proteome</keyword>
<keyword evidence="1" id="KW-0812">Transmembrane</keyword>
<evidence type="ECO:0000313" key="2">
    <source>
        <dbReference type="EMBL" id="KRX07361.1"/>
    </source>
</evidence>
<evidence type="ECO:0000256" key="1">
    <source>
        <dbReference type="SAM" id="Phobius"/>
    </source>
</evidence>
<gene>
    <name evidence="2" type="ORF">PPERSA_06976</name>
</gene>
<feature type="transmembrane region" description="Helical" evidence="1">
    <location>
        <begin position="225"/>
        <end position="244"/>
    </location>
</feature>
<comment type="caution">
    <text evidence="2">The sequence shown here is derived from an EMBL/GenBank/DDBJ whole genome shotgun (WGS) entry which is preliminary data.</text>
</comment>
<dbReference type="OrthoDB" id="285208at2759"/>
<proteinExistence type="predicted"/>
<reference evidence="2 3" key="1">
    <citation type="journal article" date="2015" name="Sci. Rep.">
        <title>Genome of the facultative scuticociliatosis pathogen Pseudocohnilembus persalinus provides insight into its virulence through horizontal gene transfer.</title>
        <authorList>
            <person name="Xiong J."/>
            <person name="Wang G."/>
            <person name="Cheng J."/>
            <person name="Tian M."/>
            <person name="Pan X."/>
            <person name="Warren A."/>
            <person name="Jiang C."/>
            <person name="Yuan D."/>
            <person name="Miao W."/>
        </authorList>
    </citation>
    <scope>NUCLEOTIDE SEQUENCE [LARGE SCALE GENOMIC DNA]</scope>
    <source>
        <strain evidence="2">36N120E</strain>
    </source>
</reference>
<protein>
    <submittedName>
        <fullName evidence="2">Uncharacterized protein</fullName>
    </submittedName>
</protein>
<organism evidence="2 3">
    <name type="scientific">Pseudocohnilembus persalinus</name>
    <name type="common">Ciliate</name>
    <dbReference type="NCBI Taxonomy" id="266149"/>
    <lineage>
        <taxon>Eukaryota</taxon>
        <taxon>Sar</taxon>
        <taxon>Alveolata</taxon>
        <taxon>Ciliophora</taxon>
        <taxon>Intramacronucleata</taxon>
        <taxon>Oligohymenophorea</taxon>
        <taxon>Scuticociliatia</taxon>
        <taxon>Philasterida</taxon>
        <taxon>Pseudocohnilembidae</taxon>
        <taxon>Pseudocohnilembus</taxon>
    </lineage>
</organism>
<evidence type="ECO:0000313" key="3">
    <source>
        <dbReference type="Proteomes" id="UP000054937"/>
    </source>
</evidence>
<accession>A0A0V0QYU8</accession>
<dbReference type="EMBL" id="LDAU01000084">
    <property type="protein sequence ID" value="KRX07361.1"/>
    <property type="molecule type" value="Genomic_DNA"/>
</dbReference>
<dbReference type="InParanoid" id="A0A0V0QYU8"/>
<name>A0A0V0QYU8_PSEPJ</name>
<keyword evidence="1" id="KW-1133">Transmembrane helix</keyword>
<sequence length="267" mass="32386">MHKHKNDRIIKINDAFDYHLVKPKFLSLRQKLADKYVNLMNKNIENNVDLKFDKKNQIYFGKKDDVDKSFKILQGGDYTDDYVFQENKITKLWATLKYDFWDFYIKHPQNTQNCKEKLQQIFSQQTIDNMKQSINQFRKDFADYKINYSDIPSKQDIKNMTLYREINQEKVYTNKHLIRDYIEMAYESFNYIAFGSTKKAEFPLQFFYFGEFDKEKRPKYKMESYIPQLFLFTAICIIPSKIIFKSKGLFTHMRDTQKKAKLMRKHL</sequence>
<keyword evidence="1" id="KW-0472">Membrane</keyword>
<dbReference type="Proteomes" id="UP000054937">
    <property type="component" value="Unassembled WGS sequence"/>
</dbReference>
<dbReference type="AlphaFoldDB" id="A0A0V0QYU8"/>